<protein>
    <submittedName>
        <fullName evidence="1">Uncharacterized protein</fullName>
    </submittedName>
</protein>
<organism evidence="1 2">
    <name type="scientific">Bradyrhizobium daqingense</name>
    <dbReference type="NCBI Taxonomy" id="993502"/>
    <lineage>
        <taxon>Bacteria</taxon>
        <taxon>Pseudomonadati</taxon>
        <taxon>Pseudomonadota</taxon>
        <taxon>Alphaproteobacteria</taxon>
        <taxon>Hyphomicrobiales</taxon>
        <taxon>Nitrobacteraceae</taxon>
        <taxon>Bradyrhizobium</taxon>
    </lineage>
</organism>
<accession>A0A562L2Z3</accession>
<evidence type="ECO:0000313" key="2">
    <source>
        <dbReference type="Proteomes" id="UP000317176"/>
    </source>
</evidence>
<dbReference type="OrthoDB" id="8446334at2"/>
<dbReference type="AlphaFoldDB" id="A0A562L2Z3"/>
<dbReference type="RefSeq" id="WP_145638079.1">
    <property type="nucleotide sequence ID" value="NZ_CP088014.1"/>
</dbReference>
<reference evidence="1 2" key="1">
    <citation type="journal article" date="2015" name="Stand. Genomic Sci.">
        <title>Genomic Encyclopedia of Bacterial and Archaeal Type Strains, Phase III: the genomes of soil and plant-associated and newly described type strains.</title>
        <authorList>
            <person name="Whitman W.B."/>
            <person name="Woyke T."/>
            <person name="Klenk H.P."/>
            <person name="Zhou Y."/>
            <person name="Lilburn T.G."/>
            <person name="Beck B.J."/>
            <person name="De Vos P."/>
            <person name="Vandamme P."/>
            <person name="Eisen J.A."/>
            <person name="Garrity G."/>
            <person name="Hugenholtz P."/>
            <person name="Kyrpides N.C."/>
        </authorList>
    </citation>
    <scope>NUCLEOTIDE SEQUENCE [LARGE SCALE GENOMIC DNA]</scope>
    <source>
        <strain evidence="1 2">CGMCC 1.10947</strain>
    </source>
</reference>
<dbReference type="Proteomes" id="UP000317176">
    <property type="component" value="Unassembled WGS sequence"/>
</dbReference>
<sequence length="100" mass="11750">MAVFAVSFDLEYDTDYQSRYSSFMEQVKKTGDWWGDTTSFVIVRTAESIDSFCSRIYVDSRFNATKDLYLVSDTEKLSARIRGKIRDRDIFNLMPYLIEL</sequence>
<comment type="caution">
    <text evidence="1">The sequence shown here is derived from an EMBL/GenBank/DDBJ whole genome shotgun (WGS) entry which is preliminary data.</text>
</comment>
<dbReference type="EMBL" id="VLKL01000012">
    <property type="protein sequence ID" value="TWI02029.1"/>
    <property type="molecule type" value="Genomic_DNA"/>
</dbReference>
<evidence type="ECO:0000313" key="1">
    <source>
        <dbReference type="EMBL" id="TWI02029.1"/>
    </source>
</evidence>
<proteinExistence type="predicted"/>
<name>A0A562L2Z3_9BRAD</name>
<gene>
    <name evidence="1" type="ORF">IQ17_04389</name>
</gene>
<keyword evidence="2" id="KW-1185">Reference proteome</keyword>